<dbReference type="Gene3D" id="3.90.1720.30">
    <property type="entry name" value="PPPDE domains"/>
    <property type="match status" value="1"/>
</dbReference>
<feature type="domain" description="PPPDE" evidence="4">
    <location>
        <begin position="4"/>
        <end position="153"/>
    </location>
</feature>
<dbReference type="SMART" id="SM01179">
    <property type="entry name" value="DUF862"/>
    <property type="match status" value="1"/>
</dbReference>
<dbReference type="InterPro" id="IPR016024">
    <property type="entry name" value="ARM-type_fold"/>
</dbReference>
<keyword evidence="3" id="KW-0378">Hydrolase</keyword>
<dbReference type="GO" id="GO:0006508">
    <property type="term" value="P:proteolysis"/>
    <property type="evidence" value="ECO:0007669"/>
    <property type="project" value="UniProtKB-KW"/>
</dbReference>
<evidence type="ECO:0000259" key="4">
    <source>
        <dbReference type="PROSITE" id="PS51858"/>
    </source>
</evidence>
<dbReference type="EMBL" id="BDSP01000277">
    <property type="protein sequence ID" value="GAX28563.1"/>
    <property type="molecule type" value="Genomic_DNA"/>
</dbReference>
<reference evidence="5 6" key="1">
    <citation type="journal article" date="2015" name="Plant Cell">
        <title>Oil accumulation by the oleaginous diatom Fistulifera solaris as revealed by the genome and transcriptome.</title>
        <authorList>
            <person name="Tanaka T."/>
            <person name="Maeda Y."/>
            <person name="Veluchamy A."/>
            <person name="Tanaka M."/>
            <person name="Abida H."/>
            <person name="Marechal E."/>
            <person name="Bowler C."/>
            <person name="Muto M."/>
            <person name="Sunaga Y."/>
            <person name="Tanaka M."/>
            <person name="Yoshino T."/>
            <person name="Taniguchi T."/>
            <person name="Fukuda Y."/>
            <person name="Nemoto M."/>
            <person name="Matsumoto M."/>
            <person name="Wong P.S."/>
            <person name="Aburatani S."/>
            <person name="Fujibuchi W."/>
        </authorList>
    </citation>
    <scope>NUCLEOTIDE SEQUENCE [LARGE SCALE GENOMIC DNA]</scope>
    <source>
        <strain evidence="5 6">JPCC DA0580</strain>
    </source>
</reference>
<name>A0A1Z5KQH3_FISSO</name>
<evidence type="ECO:0000256" key="3">
    <source>
        <dbReference type="ARBA" id="ARBA00022801"/>
    </source>
</evidence>
<dbReference type="GO" id="GO:0008233">
    <property type="term" value="F:peptidase activity"/>
    <property type="evidence" value="ECO:0007669"/>
    <property type="project" value="UniProtKB-KW"/>
</dbReference>
<proteinExistence type="inferred from homology"/>
<comment type="caution">
    <text evidence="5">The sequence shown here is derived from an EMBL/GenBank/DDBJ whole genome shotgun (WGS) entry which is preliminary data.</text>
</comment>
<sequence length="469" mass="51408">MSTWSVQLAVYDLSQGMARGLSAQFLGPAHAIDIIPHTGIVVYGREYFFGGGIQSEPPDLFRRNTGLYPIQIIPLGTTTVTQTEFERWCATTMASGQYSAAAYDLLSRNCNNFSHDAALQGLRMSTGVPQWILDVPSRFLSSPMGQLVRPMLQNMQLTSVEGAQPVGNAVPIATAPPALNPWVNISPPTETNLSRLLETPTLDAFSKPLLANDKSTVPLCIKKVRACLGELEQNALDRFYSLWSNGEPIDSHLSKDVCDSICTCFTTDPSVLSFALMLFRVIILTAKAEDMLDCLNWIRSNLGSVESPLHTSTAARALAWTCLANWMSKTSKESSFVDELIDLAIADLPHASQPRPEVRQAASAFLFNTFLMRIQGVEYLDNEISDAEVTLLCSVLESITEEPDALVQLRRLMIAGRILKPRTAVKTSTVSLVQDLGLVEAIRAISLKSPECKIDEQCKALATDLIQIL</sequence>
<dbReference type="AlphaFoldDB" id="A0A1Z5KQH3"/>
<dbReference type="Gene3D" id="1.25.10.10">
    <property type="entry name" value="Leucine-rich Repeat Variant"/>
    <property type="match status" value="1"/>
</dbReference>
<comment type="similarity">
    <text evidence="1">Belongs to the DeSI family.</text>
</comment>
<evidence type="ECO:0000256" key="2">
    <source>
        <dbReference type="ARBA" id="ARBA00022670"/>
    </source>
</evidence>
<dbReference type="GO" id="GO:0070646">
    <property type="term" value="P:protein modification by small protein removal"/>
    <property type="evidence" value="ECO:0007669"/>
    <property type="project" value="TreeGrafter"/>
</dbReference>
<dbReference type="InterPro" id="IPR042266">
    <property type="entry name" value="PPPDE_sf"/>
</dbReference>
<dbReference type="PROSITE" id="PS51858">
    <property type="entry name" value="PPPDE"/>
    <property type="match status" value="1"/>
</dbReference>
<protein>
    <recommendedName>
        <fullName evidence="4">PPPDE domain-containing protein</fullName>
    </recommendedName>
</protein>
<keyword evidence="6" id="KW-1185">Reference proteome</keyword>
<evidence type="ECO:0000256" key="1">
    <source>
        <dbReference type="ARBA" id="ARBA00008140"/>
    </source>
</evidence>
<dbReference type="Proteomes" id="UP000198406">
    <property type="component" value="Unassembled WGS sequence"/>
</dbReference>
<keyword evidence="2" id="KW-0645">Protease</keyword>
<dbReference type="OrthoDB" id="21221at2759"/>
<gene>
    <name evidence="5" type="ORF">FisN_1Hh647</name>
</gene>
<dbReference type="Pfam" id="PF05903">
    <property type="entry name" value="Peptidase_C97"/>
    <property type="match status" value="1"/>
</dbReference>
<dbReference type="InterPro" id="IPR008580">
    <property type="entry name" value="PPPDE_dom"/>
</dbReference>
<dbReference type="InParanoid" id="A0A1Z5KQH3"/>
<dbReference type="PANTHER" id="PTHR12378:SF7">
    <property type="entry name" value="DESUMOYLATING ISOPEPTIDASE 1"/>
    <property type="match status" value="1"/>
</dbReference>
<dbReference type="SUPFAM" id="SSF48371">
    <property type="entry name" value="ARM repeat"/>
    <property type="match status" value="1"/>
</dbReference>
<dbReference type="PANTHER" id="PTHR12378">
    <property type="entry name" value="DESUMOYLATING ISOPEPTIDASE"/>
    <property type="match status" value="1"/>
</dbReference>
<organism evidence="5 6">
    <name type="scientific">Fistulifera solaris</name>
    <name type="common">Oleaginous diatom</name>
    <dbReference type="NCBI Taxonomy" id="1519565"/>
    <lineage>
        <taxon>Eukaryota</taxon>
        <taxon>Sar</taxon>
        <taxon>Stramenopiles</taxon>
        <taxon>Ochrophyta</taxon>
        <taxon>Bacillariophyta</taxon>
        <taxon>Bacillariophyceae</taxon>
        <taxon>Bacillariophycidae</taxon>
        <taxon>Naviculales</taxon>
        <taxon>Naviculaceae</taxon>
        <taxon>Fistulifera</taxon>
    </lineage>
</organism>
<accession>A0A1Z5KQH3</accession>
<evidence type="ECO:0000313" key="6">
    <source>
        <dbReference type="Proteomes" id="UP000198406"/>
    </source>
</evidence>
<evidence type="ECO:0000313" key="5">
    <source>
        <dbReference type="EMBL" id="GAX28563.1"/>
    </source>
</evidence>
<dbReference type="InterPro" id="IPR011989">
    <property type="entry name" value="ARM-like"/>
</dbReference>